<comment type="caution">
    <text evidence="2">The sequence shown here is derived from an EMBL/GenBank/DDBJ whole genome shotgun (WGS) entry which is preliminary data.</text>
</comment>
<dbReference type="Proteomes" id="UP000760494">
    <property type="component" value="Unassembled WGS sequence"/>
</dbReference>
<protein>
    <submittedName>
        <fullName evidence="2">Uncharacterized protein</fullName>
    </submittedName>
</protein>
<dbReference type="AlphaFoldDB" id="A0A9Q9RKI1"/>
<accession>A0A9Q9RKI1</accession>
<organism evidence="2 3">
    <name type="scientific">Fusarium fujikuroi</name>
    <name type="common">Bakanae and foot rot disease fungus</name>
    <name type="synonym">Gibberella fujikuroi</name>
    <dbReference type="NCBI Taxonomy" id="5127"/>
    <lineage>
        <taxon>Eukaryota</taxon>
        <taxon>Fungi</taxon>
        <taxon>Dikarya</taxon>
        <taxon>Ascomycota</taxon>
        <taxon>Pezizomycotina</taxon>
        <taxon>Sordariomycetes</taxon>
        <taxon>Hypocreomycetidae</taxon>
        <taxon>Hypocreales</taxon>
        <taxon>Nectriaceae</taxon>
        <taxon>Fusarium</taxon>
        <taxon>Fusarium fujikuroi species complex</taxon>
    </lineage>
</organism>
<feature type="compositionally biased region" description="Basic and acidic residues" evidence="1">
    <location>
        <begin position="7"/>
        <end position="19"/>
    </location>
</feature>
<name>A0A9Q9RKI1_FUSFU</name>
<feature type="non-terminal residue" evidence="2">
    <location>
        <position position="1"/>
    </location>
</feature>
<evidence type="ECO:0000313" key="2">
    <source>
        <dbReference type="EMBL" id="VTT69570.1"/>
    </source>
</evidence>
<gene>
    <name evidence="2" type="ORF">C2S_7583</name>
</gene>
<dbReference type="EMBL" id="CABFJX010000257">
    <property type="protein sequence ID" value="VTT69570.1"/>
    <property type="molecule type" value="Genomic_DNA"/>
</dbReference>
<evidence type="ECO:0000313" key="3">
    <source>
        <dbReference type="Proteomes" id="UP000760494"/>
    </source>
</evidence>
<sequence length="25" mass="2987">KNLPMRKMREAQSQRKDIKNGPQMT</sequence>
<evidence type="ECO:0000256" key="1">
    <source>
        <dbReference type="SAM" id="MobiDB-lite"/>
    </source>
</evidence>
<proteinExistence type="predicted"/>
<feature type="region of interest" description="Disordered" evidence="1">
    <location>
        <begin position="1"/>
        <end position="25"/>
    </location>
</feature>
<reference evidence="2" key="1">
    <citation type="submission" date="2019-05" db="EMBL/GenBank/DDBJ databases">
        <authorList>
            <person name="Piombo E."/>
        </authorList>
    </citation>
    <scope>NUCLEOTIDE SEQUENCE</scope>
    <source>
        <strain evidence="2">C2S</strain>
    </source>
</reference>